<evidence type="ECO:0000313" key="2">
    <source>
        <dbReference type="EMBL" id="KAA2213275.1"/>
    </source>
</evidence>
<dbReference type="AlphaFoldDB" id="A0A5B2TGZ7"/>
<feature type="compositionally biased region" description="Basic and acidic residues" evidence="1">
    <location>
        <begin position="31"/>
        <end position="47"/>
    </location>
</feature>
<name>A0A5B2TGZ7_9PROT</name>
<dbReference type="OrthoDB" id="10005061at2"/>
<evidence type="ECO:0000256" key="1">
    <source>
        <dbReference type="SAM" id="MobiDB-lite"/>
    </source>
</evidence>
<dbReference type="EMBL" id="VUKA01000004">
    <property type="protein sequence ID" value="KAA2213275.1"/>
    <property type="molecule type" value="Genomic_DNA"/>
</dbReference>
<dbReference type="Proteomes" id="UP000322110">
    <property type="component" value="Unassembled WGS sequence"/>
</dbReference>
<comment type="caution">
    <text evidence="2">The sequence shown here is derived from an EMBL/GenBank/DDBJ whole genome shotgun (WGS) entry which is preliminary data.</text>
</comment>
<proteinExistence type="predicted"/>
<feature type="compositionally biased region" description="Polar residues" evidence="1">
    <location>
        <begin position="1"/>
        <end position="11"/>
    </location>
</feature>
<evidence type="ECO:0000313" key="3">
    <source>
        <dbReference type="Proteomes" id="UP000322110"/>
    </source>
</evidence>
<organism evidence="2 3">
    <name type="scientific">Teichococcus oryzae</name>
    <dbReference type="NCBI Taxonomy" id="1608942"/>
    <lineage>
        <taxon>Bacteria</taxon>
        <taxon>Pseudomonadati</taxon>
        <taxon>Pseudomonadota</taxon>
        <taxon>Alphaproteobacteria</taxon>
        <taxon>Acetobacterales</taxon>
        <taxon>Roseomonadaceae</taxon>
        <taxon>Roseomonas</taxon>
    </lineage>
</organism>
<dbReference type="RefSeq" id="WP_149812387.1">
    <property type="nucleotide sequence ID" value="NZ_VUKA01000004.1"/>
</dbReference>
<protein>
    <submittedName>
        <fullName evidence="2">Uncharacterized protein</fullName>
    </submittedName>
</protein>
<accession>A0A5B2TGZ7</accession>
<reference evidence="2 3" key="1">
    <citation type="journal article" date="2015" name="Int. J. Syst. Evol. Microbiol.">
        <title>Roseomonas oryzae sp. nov., isolated from paddy rhizosphere soil.</title>
        <authorList>
            <person name="Ramaprasad E.V."/>
            <person name="Sasikala Ch."/>
            <person name="Ramana Ch.V."/>
        </authorList>
    </citation>
    <scope>NUCLEOTIDE SEQUENCE [LARGE SCALE GENOMIC DNA]</scope>
    <source>
        <strain evidence="2 3">KCTC 42542</strain>
    </source>
</reference>
<keyword evidence="3" id="KW-1185">Reference proteome</keyword>
<feature type="region of interest" description="Disordered" evidence="1">
    <location>
        <begin position="1"/>
        <end position="62"/>
    </location>
</feature>
<gene>
    <name evidence="2" type="ORF">F0Q34_11685</name>
</gene>
<sequence>MPENTNNNNTPDAERPASPPQQQGPGSQDAARSKADIAAEHTAREAARNAGGGSKPADKAPG</sequence>